<evidence type="ECO:0000313" key="3">
    <source>
        <dbReference type="Proteomes" id="UP001374579"/>
    </source>
</evidence>
<keyword evidence="1" id="KW-0732">Signal</keyword>
<dbReference type="Proteomes" id="UP001374579">
    <property type="component" value="Unassembled WGS sequence"/>
</dbReference>
<organism evidence="2 3">
    <name type="scientific">Littorina saxatilis</name>
    <dbReference type="NCBI Taxonomy" id="31220"/>
    <lineage>
        <taxon>Eukaryota</taxon>
        <taxon>Metazoa</taxon>
        <taxon>Spiralia</taxon>
        <taxon>Lophotrochozoa</taxon>
        <taxon>Mollusca</taxon>
        <taxon>Gastropoda</taxon>
        <taxon>Caenogastropoda</taxon>
        <taxon>Littorinimorpha</taxon>
        <taxon>Littorinoidea</taxon>
        <taxon>Littorinidae</taxon>
        <taxon>Littorina</taxon>
    </lineage>
</organism>
<reference evidence="2 3" key="1">
    <citation type="submission" date="2024-02" db="EMBL/GenBank/DDBJ databases">
        <title>Chromosome-scale genome assembly of the rough periwinkle Littorina saxatilis.</title>
        <authorList>
            <person name="De Jode A."/>
            <person name="Faria R."/>
            <person name="Formenti G."/>
            <person name="Sims Y."/>
            <person name="Smith T.P."/>
            <person name="Tracey A."/>
            <person name="Wood J.M.D."/>
            <person name="Zagrodzka Z.B."/>
            <person name="Johannesson K."/>
            <person name="Butlin R.K."/>
            <person name="Leder E.H."/>
        </authorList>
    </citation>
    <scope>NUCLEOTIDE SEQUENCE [LARGE SCALE GENOMIC DNA]</scope>
    <source>
        <strain evidence="2">Snail1</strain>
        <tissue evidence="2">Muscle</tissue>
    </source>
</reference>
<dbReference type="AlphaFoldDB" id="A0AAN9B7R9"/>
<keyword evidence="3" id="KW-1185">Reference proteome</keyword>
<name>A0AAN9B7R9_9CAEN</name>
<protein>
    <submittedName>
        <fullName evidence="2">Uncharacterized protein</fullName>
    </submittedName>
</protein>
<accession>A0AAN9B7R9</accession>
<feature type="signal peptide" evidence="1">
    <location>
        <begin position="1"/>
        <end position="25"/>
    </location>
</feature>
<dbReference type="EMBL" id="JBAMIC010000011">
    <property type="protein sequence ID" value="KAK7100288.1"/>
    <property type="molecule type" value="Genomic_DNA"/>
</dbReference>
<gene>
    <name evidence="2" type="ORF">V1264_023267</name>
</gene>
<comment type="caution">
    <text evidence="2">The sequence shown here is derived from an EMBL/GenBank/DDBJ whole genome shotgun (WGS) entry which is preliminary data.</text>
</comment>
<evidence type="ECO:0000313" key="2">
    <source>
        <dbReference type="EMBL" id="KAK7100288.1"/>
    </source>
</evidence>
<feature type="chain" id="PRO_5043025893" evidence="1">
    <location>
        <begin position="26"/>
        <end position="136"/>
    </location>
</feature>
<proteinExistence type="predicted"/>
<sequence length="136" mass="15039">MVSQTRVLCYIEVCLLVLQINFVQGWHGRANSVESSCGRARKCWNENDCDKNFCCVKTGTDGTSRGTCMPSNSDVCEKQTLPCGRECNDENFCCLEALKQCRFRPRLGQACGSFTCPCVTGLKCSDPLSGVCREDI</sequence>
<evidence type="ECO:0000256" key="1">
    <source>
        <dbReference type="SAM" id="SignalP"/>
    </source>
</evidence>